<keyword evidence="2" id="KW-0732">Signal</keyword>
<evidence type="ECO:0000313" key="4">
    <source>
        <dbReference type="EMBL" id="PXW58265.1"/>
    </source>
</evidence>
<feature type="domain" description="Phosphatidic acid phosphatase type 2/haloperoxidase" evidence="3">
    <location>
        <begin position="110"/>
        <end position="222"/>
    </location>
</feature>
<dbReference type="InterPro" id="IPR036938">
    <property type="entry name" value="PAP2/HPO_sf"/>
</dbReference>
<comment type="catalytic activity">
    <reaction evidence="1">
        <text>a phosphate monoester + H2O = an alcohol + phosphate</text>
        <dbReference type="Rhea" id="RHEA:15017"/>
        <dbReference type="ChEBI" id="CHEBI:15377"/>
        <dbReference type="ChEBI" id="CHEBI:30879"/>
        <dbReference type="ChEBI" id="CHEBI:43474"/>
        <dbReference type="ChEBI" id="CHEBI:67140"/>
        <dbReference type="EC" id="3.1.3.2"/>
    </reaction>
</comment>
<dbReference type="EMBL" id="QJJK01000006">
    <property type="protein sequence ID" value="PXW58265.1"/>
    <property type="molecule type" value="Genomic_DNA"/>
</dbReference>
<dbReference type="AlphaFoldDB" id="A0A2V3U5Y7"/>
<dbReference type="Pfam" id="PF01569">
    <property type="entry name" value="PAP2"/>
    <property type="match status" value="1"/>
</dbReference>
<dbReference type="PIRSF" id="PIRSF000897">
    <property type="entry name" value="Acid_Ptase_ClsA"/>
    <property type="match status" value="1"/>
</dbReference>
<dbReference type="SUPFAM" id="SSF48317">
    <property type="entry name" value="Acid phosphatase/Vanadium-dependent haloperoxidase"/>
    <property type="match status" value="1"/>
</dbReference>
<reference evidence="4 5" key="1">
    <citation type="submission" date="2018-05" db="EMBL/GenBank/DDBJ databases">
        <title>Genomic Encyclopedia of Type Strains, Phase IV (KMG-IV): sequencing the most valuable type-strain genomes for metagenomic binning, comparative biology and taxonomic classification.</title>
        <authorList>
            <person name="Goeker M."/>
        </authorList>
    </citation>
    <scope>NUCLEOTIDE SEQUENCE [LARGE SCALE GENOMIC DNA]</scope>
    <source>
        <strain evidence="4 5">DSM 6462</strain>
    </source>
</reference>
<feature type="signal peptide" evidence="2">
    <location>
        <begin position="1"/>
        <end position="34"/>
    </location>
</feature>
<dbReference type="Proteomes" id="UP000248021">
    <property type="component" value="Unassembled WGS sequence"/>
</dbReference>
<proteinExistence type="inferred from homology"/>
<evidence type="ECO:0000256" key="1">
    <source>
        <dbReference type="PIRNR" id="PIRNR000897"/>
    </source>
</evidence>
<evidence type="ECO:0000259" key="3">
    <source>
        <dbReference type="SMART" id="SM00014"/>
    </source>
</evidence>
<dbReference type="Gene3D" id="1.20.144.10">
    <property type="entry name" value="Phosphatidic acid phosphatase type 2/haloperoxidase"/>
    <property type="match status" value="1"/>
</dbReference>
<comment type="caution">
    <text evidence="4">The sequence shown here is derived from an EMBL/GenBank/DDBJ whole genome shotgun (WGS) entry which is preliminary data.</text>
</comment>
<evidence type="ECO:0000313" key="5">
    <source>
        <dbReference type="Proteomes" id="UP000248021"/>
    </source>
</evidence>
<dbReference type="OrthoDB" id="9780507at2"/>
<organism evidence="4 5">
    <name type="scientific">Chelatococcus asaccharovorans</name>
    <dbReference type="NCBI Taxonomy" id="28210"/>
    <lineage>
        <taxon>Bacteria</taxon>
        <taxon>Pseudomonadati</taxon>
        <taxon>Pseudomonadota</taxon>
        <taxon>Alphaproteobacteria</taxon>
        <taxon>Hyphomicrobiales</taxon>
        <taxon>Chelatococcaceae</taxon>
        <taxon>Chelatococcus</taxon>
    </lineage>
</organism>
<name>A0A2V3U5Y7_9HYPH</name>
<protein>
    <recommendedName>
        <fullName evidence="1">Acid phosphatase</fullName>
        <ecNumber evidence="1">3.1.3.2</ecNumber>
    </recommendedName>
</protein>
<feature type="chain" id="PRO_5016128282" description="Acid phosphatase" evidence="2">
    <location>
        <begin position="35"/>
        <end position="248"/>
    </location>
</feature>
<dbReference type="InterPro" id="IPR001011">
    <property type="entry name" value="Acid_Pase_classA_bac"/>
</dbReference>
<dbReference type="GO" id="GO:0003993">
    <property type="term" value="F:acid phosphatase activity"/>
    <property type="evidence" value="ECO:0007669"/>
    <property type="project" value="UniProtKB-EC"/>
</dbReference>
<accession>A0A2V3U5Y7</accession>
<comment type="similarity">
    <text evidence="1">Belongs to the class A bacterial acid phosphatase family.</text>
</comment>
<dbReference type="EC" id="3.1.3.2" evidence="1"/>
<keyword evidence="1" id="KW-0378">Hydrolase</keyword>
<dbReference type="InterPro" id="IPR000326">
    <property type="entry name" value="PAP2/HPO"/>
</dbReference>
<dbReference type="SMART" id="SM00014">
    <property type="entry name" value="acidPPc"/>
    <property type="match status" value="1"/>
</dbReference>
<dbReference type="GO" id="GO:0030288">
    <property type="term" value="C:outer membrane-bounded periplasmic space"/>
    <property type="evidence" value="ECO:0007669"/>
    <property type="project" value="InterPro"/>
</dbReference>
<gene>
    <name evidence="4" type="ORF">C7450_106447</name>
</gene>
<keyword evidence="5" id="KW-1185">Reference proteome</keyword>
<evidence type="ECO:0000256" key="2">
    <source>
        <dbReference type="SAM" id="SignalP"/>
    </source>
</evidence>
<sequence>MDGAPRCPKLPHRVRSFAAIALFCLLADAPVAMARDVSPSYITPEAVNLSAVLPPPPEPASPEAKADMDAVLALQAGRTSESVALAQKDRKQTVFRFADVLGPDFRRKRLPLTAAFFAEITADEEAILATVKNRWQRPRPFVANPAVTTCVKRPTTGSYPSSHAALGYLYGLILADMLPRDRDALLARAQTYAESRALCGVHYPSDIAAGQRAAEAIFAALKASPRYHAAFRDVREEIQAALNLQTAH</sequence>
<dbReference type="CDD" id="cd03397">
    <property type="entry name" value="PAP2_acid_phosphatase"/>
    <property type="match status" value="1"/>
</dbReference>